<dbReference type="PANTHER" id="PTHR40267:SF1">
    <property type="entry name" value="BLR3294 PROTEIN"/>
    <property type="match status" value="1"/>
</dbReference>
<accession>A0A2M8ITC5</accession>
<feature type="non-terminal residue" evidence="1">
    <location>
        <position position="1"/>
    </location>
</feature>
<organism evidence="1 2">
    <name type="scientific">Pseudooceanicola lipolyticus</name>
    <dbReference type="NCBI Taxonomy" id="2029104"/>
    <lineage>
        <taxon>Bacteria</taxon>
        <taxon>Pseudomonadati</taxon>
        <taxon>Pseudomonadota</taxon>
        <taxon>Alphaproteobacteria</taxon>
        <taxon>Rhodobacterales</taxon>
        <taxon>Paracoccaceae</taxon>
        <taxon>Pseudooceanicola</taxon>
    </lineage>
</organism>
<dbReference type="PANTHER" id="PTHR40267">
    <property type="entry name" value="BLR3294 PROTEIN"/>
    <property type="match status" value="1"/>
</dbReference>
<proteinExistence type="predicted"/>
<dbReference type="AlphaFoldDB" id="A0A2M8ITC5"/>
<gene>
    <name evidence="1" type="ORF">CVM52_25670</name>
</gene>
<evidence type="ECO:0000313" key="2">
    <source>
        <dbReference type="Proteomes" id="UP000231553"/>
    </source>
</evidence>
<comment type="caution">
    <text evidence="1">The sequence shown here is derived from an EMBL/GenBank/DDBJ whole genome shotgun (WGS) entry which is preliminary data.</text>
</comment>
<sequence>AQLRRGAKTRAVTEPVSALVAACATLGLTRLAILSPYVAAVSERLRAVLAGQGIETPVFGSFEESEEARVARFAPESIHAAAVDLVRTGGVDGLFLSCTNLDTLDIIAPLEAETGLPVLSSNLVLAWHLGRLAGVALRDLPAGARLAKACRIPA</sequence>
<protein>
    <submittedName>
        <fullName evidence="1">Asp/Glu racemase</fullName>
    </submittedName>
</protein>
<name>A0A2M8ITC5_9RHOB</name>
<dbReference type="Pfam" id="PF17645">
    <property type="entry name" value="Amdase"/>
    <property type="match status" value="1"/>
</dbReference>
<dbReference type="InterPro" id="IPR053714">
    <property type="entry name" value="Iso_Racemase_Enz_sf"/>
</dbReference>
<reference evidence="1 2" key="1">
    <citation type="journal article" date="2018" name="Int. J. Syst. Evol. Microbiol.">
        <title>Pseudooceanicola lipolyticus sp. nov., a marine alphaproteobacterium, reclassification of Oceanicola flagellatus as Pseudooceanicola flagellatus comb. nov. and emended description of the genus Pseudooceanicola.</title>
        <authorList>
            <person name="Huang M.-M."/>
            <person name="Guo L.-L."/>
            <person name="Wu Y.-H."/>
            <person name="Lai Q.-L."/>
            <person name="Shao Z.-Z."/>
            <person name="Wang C.-S."/>
            <person name="Wu M."/>
            <person name="Xu X.-W."/>
        </authorList>
    </citation>
    <scope>NUCLEOTIDE SEQUENCE [LARGE SCALE GENOMIC DNA]</scope>
    <source>
        <strain evidence="1 2">157</strain>
    </source>
</reference>
<dbReference type="Proteomes" id="UP000231553">
    <property type="component" value="Unassembled WGS sequence"/>
</dbReference>
<keyword evidence="2" id="KW-1185">Reference proteome</keyword>
<dbReference type="Gene3D" id="3.40.50.12500">
    <property type="match status" value="1"/>
</dbReference>
<evidence type="ECO:0000313" key="1">
    <source>
        <dbReference type="EMBL" id="PJE33778.1"/>
    </source>
</evidence>
<dbReference type="EMBL" id="PGTB01000336">
    <property type="protein sequence ID" value="PJE33778.1"/>
    <property type="molecule type" value="Genomic_DNA"/>
</dbReference>
<dbReference type="InterPro" id="IPR026286">
    <property type="entry name" value="MaiA/AMDase"/>
</dbReference>